<keyword evidence="3" id="KW-1185">Reference proteome</keyword>
<gene>
    <name evidence="2" type="ORF">KP79_PYT10068</name>
</gene>
<evidence type="ECO:0000256" key="1">
    <source>
        <dbReference type="SAM" id="MobiDB-lite"/>
    </source>
</evidence>
<dbReference type="AlphaFoldDB" id="A0A210Q3P4"/>
<protein>
    <submittedName>
        <fullName evidence="2">Uncharacterized protein</fullName>
    </submittedName>
</protein>
<dbReference type="Proteomes" id="UP000242188">
    <property type="component" value="Unassembled WGS sequence"/>
</dbReference>
<organism evidence="2 3">
    <name type="scientific">Mizuhopecten yessoensis</name>
    <name type="common">Japanese scallop</name>
    <name type="synonym">Patinopecten yessoensis</name>
    <dbReference type="NCBI Taxonomy" id="6573"/>
    <lineage>
        <taxon>Eukaryota</taxon>
        <taxon>Metazoa</taxon>
        <taxon>Spiralia</taxon>
        <taxon>Lophotrochozoa</taxon>
        <taxon>Mollusca</taxon>
        <taxon>Bivalvia</taxon>
        <taxon>Autobranchia</taxon>
        <taxon>Pteriomorphia</taxon>
        <taxon>Pectinida</taxon>
        <taxon>Pectinoidea</taxon>
        <taxon>Pectinidae</taxon>
        <taxon>Mizuhopecten</taxon>
    </lineage>
</organism>
<dbReference type="EMBL" id="NEDP02005114">
    <property type="protein sequence ID" value="OWF43364.1"/>
    <property type="molecule type" value="Genomic_DNA"/>
</dbReference>
<accession>A0A210Q3P4</accession>
<evidence type="ECO:0000313" key="2">
    <source>
        <dbReference type="EMBL" id="OWF43364.1"/>
    </source>
</evidence>
<sequence length="255" mass="29186">MAAKQLFNEHSYTCRQEPMECTTPKPNTHLSFPIVIHVNEREGVDPSTGYPPRTFYVPCHRGELLYPHWLHGLLDRDLRFYTTLDQDTAHAASVFREGQLLIQKLRSISATLSWDRKNPVGLKLTLAENHGNCRLPQRRRQKGLLADCVLLDNKCDCVAIQGKMFSLIIGMPFPGDVIRDVDDPGMKIDVGMFFRALDCAPTVRVKWSISLTRRDIPAHVLDVIREREEEFDDFDDDDSTLDGDESDEEMEDVEL</sequence>
<proteinExistence type="predicted"/>
<evidence type="ECO:0000313" key="3">
    <source>
        <dbReference type="Proteomes" id="UP000242188"/>
    </source>
</evidence>
<comment type="caution">
    <text evidence="2">The sequence shown here is derived from an EMBL/GenBank/DDBJ whole genome shotgun (WGS) entry which is preliminary data.</text>
</comment>
<name>A0A210Q3P4_MIZYE</name>
<reference evidence="2 3" key="1">
    <citation type="journal article" date="2017" name="Nat. Ecol. Evol.">
        <title>Scallop genome provides insights into evolution of bilaterian karyotype and development.</title>
        <authorList>
            <person name="Wang S."/>
            <person name="Zhang J."/>
            <person name="Jiao W."/>
            <person name="Li J."/>
            <person name="Xun X."/>
            <person name="Sun Y."/>
            <person name="Guo X."/>
            <person name="Huan P."/>
            <person name="Dong B."/>
            <person name="Zhang L."/>
            <person name="Hu X."/>
            <person name="Sun X."/>
            <person name="Wang J."/>
            <person name="Zhao C."/>
            <person name="Wang Y."/>
            <person name="Wang D."/>
            <person name="Huang X."/>
            <person name="Wang R."/>
            <person name="Lv J."/>
            <person name="Li Y."/>
            <person name="Zhang Z."/>
            <person name="Liu B."/>
            <person name="Lu W."/>
            <person name="Hui Y."/>
            <person name="Liang J."/>
            <person name="Zhou Z."/>
            <person name="Hou R."/>
            <person name="Li X."/>
            <person name="Liu Y."/>
            <person name="Li H."/>
            <person name="Ning X."/>
            <person name="Lin Y."/>
            <person name="Zhao L."/>
            <person name="Xing Q."/>
            <person name="Dou J."/>
            <person name="Li Y."/>
            <person name="Mao J."/>
            <person name="Guo H."/>
            <person name="Dou H."/>
            <person name="Li T."/>
            <person name="Mu C."/>
            <person name="Jiang W."/>
            <person name="Fu Q."/>
            <person name="Fu X."/>
            <person name="Miao Y."/>
            <person name="Liu J."/>
            <person name="Yu Q."/>
            <person name="Li R."/>
            <person name="Liao H."/>
            <person name="Li X."/>
            <person name="Kong Y."/>
            <person name="Jiang Z."/>
            <person name="Chourrout D."/>
            <person name="Li R."/>
            <person name="Bao Z."/>
        </authorList>
    </citation>
    <scope>NUCLEOTIDE SEQUENCE [LARGE SCALE GENOMIC DNA]</scope>
    <source>
        <strain evidence="2 3">PY_sf001</strain>
    </source>
</reference>
<feature type="region of interest" description="Disordered" evidence="1">
    <location>
        <begin position="231"/>
        <end position="255"/>
    </location>
</feature>
<dbReference type="OrthoDB" id="10325461at2759"/>